<dbReference type="RefSeq" id="XP_004832118.1">
    <property type="nucleotide sequence ID" value="XM_004832061.1"/>
</dbReference>
<feature type="signal peptide" evidence="1">
    <location>
        <begin position="1"/>
        <end position="29"/>
    </location>
</feature>
<comment type="caution">
    <text evidence="2">The sequence shown here is derived from an EMBL/GenBank/DDBJ whole genome shotgun (WGS) entry which is preliminary data.</text>
</comment>
<reference evidence="2 3" key="1">
    <citation type="journal article" date="2012" name="BMC Genomics">
        <title>Comparative genomic analysis and phylogenetic position of Theileria equi.</title>
        <authorList>
            <person name="Kappmeyer L.S."/>
            <person name="Thiagarajan M."/>
            <person name="Herndon D.R."/>
            <person name="Ramsay J.D."/>
            <person name="Caler E."/>
            <person name="Djikeng A."/>
            <person name="Gillespie J.J."/>
            <person name="Lau A.O."/>
            <person name="Roalson E.H."/>
            <person name="Silva J.C."/>
            <person name="Silva M.G."/>
            <person name="Suarez C.E."/>
            <person name="Ueti M.W."/>
            <person name="Nene V.M."/>
            <person name="Mealey R.H."/>
            <person name="Knowles D.P."/>
            <person name="Brayton K.A."/>
        </authorList>
    </citation>
    <scope>NUCLEOTIDE SEQUENCE [LARGE SCALE GENOMIC DNA]</scope>
    <source>
        <strain evidence="2 3">WA</strain>
    </source>
</reference>
<dbReference type="KEGG" id="beq:BEWA_012250"/>
<dbReference type="OrthoDB" id="361454at2759"/>
<organism evidence="2 3">
    <name type="scientific">Theileria equi strain WA</name>
    <dbReference type="NCBI Taxonomy" id="1537102"/>
    <lineage>
        <taxon>Eukaryota</taxon>
        <taxon>Sar</taxon>
        <taxon>Alveolata</taxon>
        <taxon>Apicomplexa</taxon>
        <taxon>Aconoidasida</taxon>
        <taxon>Piroplasmida</taxon>
        <taxon>Theileriidae</taxon>
        <taxon>Theileria</taxon>
    </lineage>
</organism>
<keyword evidence="1" id="KW-0732">Signal</keyword>
<dbReference type="Proteomes" id="UP000031512">
    <property type="component" value="Unassembled WGS sequence"/>
</dbReference>
<dbReference type="GeneID" id="15804301"/>
<proteinExistence type="predicted"/>
<evidence type="ECO:0000256" key="1">
    <source>
        <dbReference type="SAM" id="SignalP"/>
    </source>
</evidence>
<feature type="chain" id="PRO_5003953128" evidence="1">
    <location>
        <begin position="30"/>
        <end position="229"/>
    </location>
</feature>
<evidence type="ECO:0000313" key="2">
    <source>
        <dbReference type="EMBL" id="EKX72666.1"/>
    </source>
</evidence>
<sequence>MNHTSARPISLKLVYLCIILFASPRIVDTLENRHILRANGLHNTHRTAFQTLDLIKIFGRLSEPSLIGNVMATSTSILGKNSQLTWKLLFKNDKEKINVADFKKRLTRIRFKWPKEYMTNKQLPFLIPLKSRSLFKIKCKPIMVNPTLFSEISAGLCTRNYKAVGDHIDAQRIDPESISATFKALSCEEEFLTVEHVLAYINYMSPLMEMVNWNSFISSLPVGPEDIKI</sequence>
<dbReference type="AlphaFoldDB" id="L1LBF6"/>
<protein>
    <submittedName>
        <fullName evidence="2">Signal peptide containing protein</fullName>
    </submittedName>
</protein>
<keyword evidence="3" id="KW-1185">Reference proteome</keyword>
<dbReference type="eggNOG" id="ENOG502T1KK">
    <property type="taxonomic scope" value="Eukaryota"/>
</dbReference>
<dbReference type="EMBL" id="ACOU01000004">
    <property type="protein sequence ID" value="EKX72666.1"/>
    <property type="molecule type" value="Genomic_DNA"/>
</dbReference>
<accession>L1LBF6</accession>
<name>L1LBF6_THEEQ</name>
<dbReference type="VEuPathDB" id="PiroplasmaDB:BEWA_012250"/>
<evidence type="ECO:0000313" key="3">
    <source>
        <dbReference type="Proteomes" id="UP000031512"/>
    </source>
</evidence>
<gene>
    <name evidence="2" type="ORF">BEWA_012250</name>
</gene>